<comment type="caution">
    <text evidence="1">The sequence shown here is derived from an EMBL/GenBank/DDBJ whole genome shotgun (WGS) entry which is preliminary data.</text>
</comment>
<dbReference type="EMBL" id="BMDD01000003">
    <property type="protein sequence ID" value="GGH80665.1"/>
    <property type="molecule type" value="Genomic_DNA"/>
</dbReference>
<sequence length="293" mass="32893">MTDILKTYKKRIALFKKLYHYNNGTYDRQRGVTVYDVKILSAEESAFMNELQWNPNDIVQLNHDALIPAITKLIEDERLSKDRLIGEFVAAAGGSYRRGINGLMNLHFAALIPEHPYHPAQRLAACGICGFSELSTRTHDNLSDIRESLWLGYNWHSPQGIYADLTERIELPEIHPTEEDAAALKSLLEGVARAQAGETPGKLEKRLSAEKVIKGNSGTRRALLSTLAEVGVIPNAAMPVDPKRWINHEVMVQTGMNLDSTQGRSDIEMPYAGWRGHLGVDWDRAKELFGNYL</sequence>
<reference evidence="2" key="1">
    <citation type="journal article" date="2019" name="Int. J. Syst. Evol. Microbiol.">
        <title>The Global Catalogue of Microorganisms (GCM) 10K type strain sequencing project: providing services to taxonomists for standard genome sequencing and annotation.</title>
        <authorList>
            <consortium name="The Broad Institute Genomics Platform"/>
            <consortium name="The Broad Institute Genome Sequencing Center for Infectious Disease"/>
            <person name="Wu L."/>
            <person name="Ma J."/>
        </authorList>
    </citation>
    <scope>NUCLEOTIDE SEQUENCE [LARGE SCALE GENOMIC DNA]</scope>
    <source>
        <strain evidence="2">CCM 8702</strain>
    </source>
</reference>
<dbReference type="RefSeq" id="WP_172244762.1">
    <property type="nucleotide sequence ID" value="NZ_BMDD01000003.1"/>
</dbReference>
<keyword evidence="2" id="KW-1185">Reference proteome</keyword>
<name>A0ABQ1ZYL7_9BACL</name>
<evidence type="ECO:0000313" key="2">
    <source>
        <dbReference type="Proteomes" id="UP000605427"/>
    </source>
</evidence>
<proteinExistence type="predicted"/>
<organism evidence="1 2">
    <name type="scientific">Saccharibacillus endophyticus</name>
    <dbReference type="NCBI Taxonomy" id="2060666"/>
    <lineage>
        <taxon>Bacteria</taxon>
        <taxon>Bacillati</taxon>
        <taxon>Bacillota</taxon>
        <taxon>Bacilli</taxon>
        <taxon>Bacillales</taxon>
        <taxon>Paenibacillaceae</taxon>
        <taxon>Saccharibacillus</taxon>
    </lineage>
</organism>
<evidence type="ECO:0000313" key="1">
    <source>
        <dbReference type="EMBL" id="GGH80665.1"/>
    </source>
</evidence>
<protein>
    <submittedName>
        <fullName evidence="1">Uncharacterized protein</fullName>
    </submittedName>
</protein>
<gene>
    <name evidence="1" type="ORF">GCM10007362_29330</name>
</gene>
<dbReference type="Proteomes" id="UP000605427">
    <property type="component" value="Unassembled WGS sequence"/>
</dbReference>
<accession>A0ABQ1ZYL7</accession>